<dbReference type="PANTHER" id="PTHR11910">
    <property type="entry name" value="ATP SYNTHASE DELTA CHAIN"/>
    <property type="match status" value="1"/>
</dbReference>
<organism evidence="9 10">
    <name type="scientific">Paenibacillus xerothermodurans</name>
    <dbReference type="NCBI Taxonomy" id="1977292"/>
    <lineage>
        <taxon>Bacteria</taxon>
        <taxon>Bacillati</taxon>
        <taxon>Bacillota</taxon>
        <taxon>Bacilli</taxon>
        <taxon>Bacillales</taxon>
        <taxon>Paenibacillaceae</taxon>
        <taxon>Paenibacillus</taxon>
    </lineage>
</organism>
<dbReference type="OrthoDB" id="9802471at2"/>
<dbReference type="Gene3D" id="1.10.520.20">
    <property type="entry name" value="N-terminal domain of the delta subunit of the F1F0-ATP synthase"/>
    <property type="match status" value="1"/>
</dbReference>
<keyword evidence="7 8" id="KW-0066">ATP synthesis</keyword>
<dbReference type="InterPro" id="IPR026015">
    <property type="entry name" value="ATP_synth_OSCP/delta_N_sf"/>
</dbReference>
<dbReference type="Proteomes" id="UP000214746">
    <property type="component" value="Unassembled WGS sequence"/>
</dbReference>
<dbReference type="PRINTS" id="PR00125">
    <property type="entry name" value="ATPASEDELTA"/>
</dbReference>
<evidence type="ECO:0000256" key="5">
    <source>
        <dbReference type="ARBA" id="ARBA00023136"/>
    </source>
</evidence>
<dbReference type="NCBIfam" id="TIGR01145">
    <property type="entry name" value="ATP_synt_delta"/>
    <property type="match status" value="1"/>
</dbReference>
<evidence type="ECO:0000313" key="9">
    <source>
        <dbReference type="EMBL" id="PZE19402.1"/>
    </source>
</evidence>
<comment type="function">
    <text evidence="8">F(1)F(0) ATP synthase produces ATP from ADP in the presence of a proton or sodium gradient. F-type ATPases consist of two structural domains, F(1) containing the extramembraneous catalytic core and F(0) containing the membrane proton channel, linked together by a central stalk and a peripheral stalk. During catalysis, ATP synthesis in the catalytic domain of F(1) is coupled via a rotary mechanism of the central stalk subunits to proton translocation.</text>
</comment>
<proteinExistence type="inferred from homology"/>
<dbReference type="InterPro" id="IPR020781">
    <property type="entry name" value="ATPase_OSCP/d_CS"/>
</dbReference>
<evidence type="ECO:0000313" key="10">
    <source>
        <dbReference type="Proteomes" id="UP000214746"/>
    </source>
</evidence>
<dbReference type="GO" id="GO:0045259">
    <property type="term" value="C:proton-transporting ATP synthase complex"/>
    <property type="evidence" value="ECO:0007669"/>
    <property type="project" value="UniProtKB-KW"/>
</dbReference>
<keyword evidence="10" id="KW-1185">Reference proteome</keyword>
<comment type="subcellular location">
    <subcellularLocation>
        <location evidence="8">Cell membrane</location>
        <topology evidence="8">Peripheral membrane protein</topology>
    </subcellularLocation>
    <subcellularLocation>
        <location evidence="1">Membrane</location>
    </subcellularLocation>
</comment>
<comment type="similarity">
    <text evidence="8">Belongs to the ATPase delta chain family.</text>
</comment>
<reference evidence="9" key="1">
    <citation type="submission" date="2018-06" db="EMBL/GenBank/DDBJ databases">
        <title>Paenibacillus xerothermodurans sp. nov. an extremely dry heat resistant spore forming bacterium isolated from the soil of Cape Canaveral, Florida.</title>
        <authorList>
            <person name="Seuylemezian A."/>
            <person name="Kaur N."/>
            <person name="Patil P."/>
            <person name="Patil P."/>
            <person name="Mayilraj S."/>
            <person name="Vaishampayan P."/>
        </authorList>
    </citation>
    <scope>NUCLEOTIDE SEQUENCE [LARGE SCALE GENOMIC DNA]</scope>
    <source>
        <strain evidence="9">ATCC 27380</strain>
    </source>
</reference>
<evidence type="ECO:0000256" key="2">
    <source>
        <dbReference type="ARBA" id="ARBA00022448"/>
    </source>
</evidence>
<evidence type="ECO:0000256" key="7">
    <source>
        <dbReference type="ARBA" id="ARBA00023310"/>
    </source>
</evidence>
<protein>
    <recommendedName>
        <fullName evidence="8">ATP synthase subunit delta</fullName>
    </recommendedName>
    <alternativeName>
        <fullName evidence="8">ATP synthase F(1) sector subunit delta</fullName>
    </alternativeName>
    <alternativeName>
        <fullName evidence="8">F-type ATPase subunit delta</fullName>
        <shortName evidence="8">F-ATPase subunit delta</shortName>
    </alternativeName>
</protein>
<comment type="function">
    <text evidence="8">This protein is part of the stalk that links CF(0) to CF(1). It either transmits conformational changes from CF(0) to CF(1) or is implicated in proton conduction.</text>
</comment>
<sequence>MSQDTIAAKRYAQALFEVARDQNRIVQIEQELASTISAIHDHADLYKLIRHPGIGADVKIGLIKQIFASQISEPVLNTIGLLIERRREESLEAVAKAYTKIASDALGLANATVYTAVELTEAELENIRTTFSQLTGKQIRLESVLDKNLLGGIQVRIGDRLYDGSLAGKLERLHKSLNQTQAL</sequence>
<gene>
    <name evidence="8" type="primary">atpH</name>
    <name evidence="9" type="ORF">CBW46_018730</name>
</gene>
<comment type="caution">
    <text evidence="9">The sequence shown here is derived from an EMBL/GenBank/DDBJ whole genome shotgun (WGS) entry which is preliminary data.</text>
</comment>
<dbReference type="NCBIfam" id="NF004403">
    <property type="entry name" value="PRK05758.2-4"/>
    <property type="match status" value="1"/>
</dbReference>
<dbReference type="EMBL" id="NHRJ02000017">
    <property type="protein sequence ID" value="PZE19402.1"/>
    <property type="molecule type" value="Genomic_DNA"/>
</dbReference>
<dbReference type="RefSeq" id="WP_089201495.1">
    <property type="nucleotide sequence ID" value="NZ_NHRJ02000017.1"/>
</dbReference>
<dbReference type="GO" id="GO:0046933">
    <property type="term" value="F:proton-transporting ATP synthase activity, rotational mechanism"/>
    <property type="evidence" value="ECO:0007669"/>
    <property type="project" value="UniProtKB-UniRule"/>
</dbReference>
<evidence type="ECO:0000256" key="3">
    <source>
        <dbReference type="ARBA" id="ARBA00022781"/>
    </source>
</evidence>
<dbReference type="AlphaFoldDB" id="A0A2W1NUP2"/>
<evidence type="ECO:0000256" key="6">
    <source>
        <dbReference type="ARBA" id="ARBA00023196"/>
    </source>
</evidence>
<dbReference type="HAMAP" id="MF_01416">
    <property type="entry name" value="ATP_synth_delta_bact"/>
    <property type="match status" value="1"/>
</dbReference>
<evidence type="ECO:0000256" key="8">
    <source>
        <dbReference type="HAMAP-Rule" id="MF_01416"/>
    </source>
</evidence>
<keyword evidence="6 8" id="KW-0139">CF(1)</keyword>
<dbReference type="SUPFAM" id="SSF47928">
    <property type="entry name" value="N-terminal domain of the delta subunit of the F1F0-ATP synthase"/>
    <property type="match status" value="1"/>
</dbReference>
<dbReference type="Pfam" id="PF00213">
    <property type="entry name" value="OSCP"/>
    <property type="match status" value="1"/>
</dbReference>
<dbReference type="PROSITE" id="PS00389">
    <property type="entry name" value="ATPASE_DELTA"/>
    <property type="match status" value="1"/>
</dbReference>
<dbReference type="InterPro" id="IPR000711">
    <property type="entry name" value="ATPase_OSCP/dsu"/>
</dbReference>
<keyword evidence="5 8" id="KW-0472">Membrane</keyword>
<name>A0A2W1NUP2_PAEXE</name>
<dbReference type="GO" id="GO:0005886">
    <property type="term" value="C:plasma membrane"/>
    <property type="evidence" value="ECO:0007669"/>
    <property type="project" value="UniProtKB-SubCell"/>
</dbReference>
<keyword evidence="8" id="KW-1003">Cell membrane</keyword>
<evidence type="ECO:0000256" key="1">
    <source>
        <dbReference type="ARBA" id="ARBA00004370"/>
    </source>
</evidence>
<keyword evidence="3 8" id="KW-0375">Hydrogen ion transport</keyword>
<evidence type="ECO:0000256" key="4">
    <source>
        <dbReference type="ARBA" id="ARBA00023065"/>
    </source>
</evidence>
<accession>A0A2W1NUP2</accession>
<keyword evidence="4 8" id="KW-0406">Ion transport</keyword>
<keyword evidence="2 8" id="KW-0813">Transport</keyword>